<reference evidence="2 3" key="1">
    <citation type="submission" date="2024-06" db="EMBL/GenBank/DDBJ databases">
        <authorList>
            <person name="Pan Q."/>
            <person name="Wen M."/>
            <person name="Jouanno E."/>
            <person name="Zahm M."/>
            <person name="Klopp C."/>
            <person name="Cabau C."/>
            <person name="Louis A."/>
            <person name="Berthelot C."/>
            <person name="Parey E."/>
            <person name="Roest Crollius H."/>
            <person name="Montfort J."/>
            <person name="Robinson-Rechavi M."/>
            <person name="Bouchez O."/>
            <person name="Lampietro C."/>
            <person name="Lopez Roques C."/>
            <person name="Donnadieu C."/>
            <person name="Postlethwait J."/>
            <person name="Bobe J."/>
            <person name="Verreycken H."/>
            <person name="Guiguen Y."/>
        </authorList>
    </citation>
    <scope>NUCLEOTIDE SEQUENCE [LARGE SCALE GENOMIC DNA]</scope>
    <source>
        <strain evidence="2">Up_M1</strain>
        <tissue evidence="2">Testis</tissue>
    </source>
</reference>
<evidence type="ECO:0000256" key="1">
    <source>
        <dbReference type="SAM" id="MobiDB-lite"/>
    </source>
</evidence>
<feature type="region of interest" description="Disordered" evidence="1">
    <location>
        <begin position="1"/>
        <end position="24"/>
    </location>
</feature>
<evidence type="ECO:0000313" key="2">
    <source>
        <dbReference type="EMBL" id="KAL0978595.1"/>
    </source>
</evidence>
<name>A0ABD0WTX0_UMBPY</name>
<accession>A0ABD0WTX0</accession>
<evidence type="ECO:0000313" key="3">
    <source>
        <dbReference type="Proteomes" id="UP001557470"/>
    </source>
</evidence>
<sequence length="151" mass="16042">MHVLQRAVSSGLGAGSGTQTTSRGDWEAERLGLDSRCVIQRTGCVILRGHRAAQLGDLGPRTLSEHLKTFGKEDWADSRQYQALSTLGPLPNSKEDTPGQPMHRPHTVKPPSAQGCQLGSVGRPVDAEPPRLSLTSHQPIGKPQPEGLAGG</sequence>
<feature type="region of interest" description="Disordered" evidence="1">
    <location>
        <begin position="81"/>
        <end position="151"/>
    </location>
</feature>
<keyword evidence="3" id="KW-1185">Reference proteome</keyword>
<proteinExistence type="predicted"/>
<organism evidence="2 3">
    <name type="scientific">Umbra pygmaea</name>
    <name type="common">Eastern mudminnow</name>
    <dbReference type="NCBI Taxonomy" id="75934"/>
    <lineage>
        <taxon>Eukaryota</taxon>
        <taxon>Metazoa</taxon>
        <taxon>Chordata</taxon>
        <taxon>Craniata</taxon>
        <taxon>Vertebrata</taxon>
        <taxon>Euteleostomi</taxon>
        <taxon>Actinopterygii</taxon>
        <taxon>Neopterygii</taxon>
        <taxon>Teleostei</taxon>
        <taxon>Protacanthopterygii</taxon>
        <taxon>Esociformes</taxon>
        <taxon>Umbridae</taxon>
        <taxon>Umbra</taxon>
    </lineage>
</organism>
<dbReference type="EMBL" id="JAGEUA010000005">
    <property type="protein sequence ID" value="KAL0978595.1"/>
    <property type="molecule type" value="Genomic_DNA"/>
</dbReference>
<gene>
    <name evidence="2" type="ORF">UPYG_G00172710</name>
</gene>
<comment type="caution">
    <text evidence="2">The sequence shown here is derived from an EMBL/GenBank/DDBJ whole genome shotgun (WGS) entry which is preliminary data.</text>
</comment>
<dbReference type="AlphaFoldDB" id="A0ABD0WTX0"/>
<protein>
    <submittedName>
        <fullName evidence="2">Uncharacterized protein</fullName>
    </submittedName>
</protein>
<dbReference type="Proteomes" id="UP001557470">
    <property type="component" value="Unassembled WGS sequence"/>
</dbReference>